<reference evidence="4" key="1">
    <citation type="submission" date="2017-02" db="EMBL/GenBank/DDBJ databases">
        <authorList>
            <person name="Varghese N."/>
            <person name="Submissions S."/>
        </authorList>
    </citation>
    <scope>NUCLEOTIDE SEQUENCE [LARGE SCALE GENOMIC DNA]</scope>
    <source>
        <strain evidence="4">R11H</strain>
    </source>
</reference>
<evidence type="ECO:0000313" key="4">
    <source>
        <dbReference type="Proteomes" id="UP000190044"/>
    </source>
</evidence>
<dbReference type="InterPro" id="IPR012349">
    <property type="entry name" value="Split_barrel_FMN-bd"/>
</dbReference>
<accession>A0A1T5FWD1</accession>
<dbReference type="GO" id="GO:0006208">
    <property type="term" value="P:pyrimidine nucleobase catabolic process"/>
    <property type="evidence" value="ECO:0007669"/>
    <property type="project" value="TreeGrafter"/>
</dbReference>
<dbReference type="Gene3D" id="2.30.110.10">
    <property type="entry name" value="Electron Transport, Fmn-binding Protein, Chain A"/>
    <property type="match status" value="1"/>
</dbReference>
<organism evidence="3 4">
    <name type="scientific">Sphingopyxis flava</name>
    <dbReference type="NCBI Taxonomy" id="1507287"/>
    <lineage>
        <taxon>Bacteria</taxon>
        <taxon>Pseudomonadati</taxon>
        <taxon>Pseudomonadota</taxon>
        <taxon>Alphaproteobacteria</taxon>
        <taxon>Sphingomonadales</taxon>
        <taxon>Sphingomonadaceae</taxon>
        <taxon>Sphingopyxis</taxon>
    </lineage>
</organism>
<dbReference type="SUPFAM" id="SSF50475">
    <property type="entry name" value="FMN-binding split barrel"/>
    <property type="match status" value="1"/>
</dbReference>
<protein>
    <submittedName>
        <fullName evidence="3">NADH-FMN oxidoreductase RutF, flavin reductase (DIM6/NTAB) family</fullName>
    </submittedName>
</protein>
<dbReference type="GO" id="GO:0010181">
    <property type="term" value="F:FMN binding"/>
    <property type="evidence" value="ECO:0007669"/>
    <property type="project" value="InterPro"/>
</dbReference>
<name>A0A1T5FWD1_9SPHN</name>
<dbReference type="EMBL" id="FUYP01000047">
    <property type="protein sequence ID" value="SKC00489.1"/>
    <property type="molecule type" value="Genomic_DNA"/>
</dbReference>
<dbReference type="AlphaFoldDB" id="A0A1T5FWD1"/>
<dbReference type="Proteomes" id="UP000190044">
    <property type="component" value="Unassembled WGS sequence"/>
</dbReference>
<evidence type="ECO:0000313" key="3">
    <source>
        <dbReference type="EMBL" id="SKC00489.1"/>
    </source>
</evidence>
<dbReference type="PANTHER" id="PTHR30466">
    <property type="entry name" value="FLAVIN REDUCTASE"/>
    <property type="match status" value="1"/>
</dbReference>
<gene>
    <name evidence="3" type="ORF">SAMN06295937_104713</name>
</gene>
<evidence type="ECO:0000259" key="2">
    <source>
        <dbReference type="SMART" id="SM00903"/>
    </source>
</evidence>
<evidence type="ECO:0000256" key="1">
    <source>
        <dbReference type="ARBA" id="ARBA00023002"/>
    </source>
</evidence>
<dbReference type="Pfam" id="PF01613">
    <property type="entry name" value="Flavin_Reduct"/>
    <property type="match status" value="1"/>
</dbReference>
<dbReference type="GO" id="GO:0042602">
    <property type="term" value="F:riboflavin reductase (NADPH) activity"/>
    <property type="evidence" value="ECO:0007669"/>
    <property type="project" value="TreeGrafter"/>
</dbReference>
<dbReference type="InterPro" id="IPR002563">
    <property type="entry name" value="Flavin_Rdtase-like_dom"/>
</dbReference>
<dbReference type="PANTHER" id="PTHR30466:SF1">
    <property type="entry name" value="FMN REDUCTASE (NADH) RUTF"/>
    <property type="match status" value="1"/>
</dbReference>
<dbReference type="SMART" id="SM00903">
    <property type="entry name" value="Flavin_Reduct"/>
    <property type="match status" value="1"/>
</dbReference>
<dbReference type="InterPro" id="IPR050268">
    <property type="entry name" value="NADH-dep_flavin_reductase"/>
</dbReference>
<proteinExistence type="predicted"/>
<keyword evidence="1" id="KW-0560">Oxidoreductase</keyword>
<sequence>MGMTVTAVTSLSVEPFSLLVCINRSSRMHELLSIGTAFCVNLLSEGHDDLSFAFGGQLPQEERFALGEWELEEVPYLKDAQVNFACTVDAMFEYGTHSIVVGRIDAIRMPGEFAPLVFGDGRFLPTKGGA</sequence>
<keyword evidence="4" id="KW-1185">Reference proteome</keyword>
<feature type="domain" description="Flavin reductase like" evidence="2">
    <location>
        <begin position="1"/>
        <end position="125"/>
    </location>
</feature>